<name>A0A165SJX3_9AGAM</name>
<sequence>MDTRAGLAEYCSRCRTESCFVTCVTSHRKVHKKFLLPRHNRVAAARVHRNPQGILSSVPTYAMAASKKRRTDDVPQSMTLHHFFGRSGTPGNARKTPSKPKPSEAKSEEKQRVYPPPEEIIVIDSDSEEDLPAHKLNPRAPQSSEYRTRAGSKRSRSSSVCFAEGVRKSVHGIPSASSAELTMSNTPYVSPFGIPTSLLRPQSPSLEAQLKNEKVPQDPELMMIQESSFGIPSALLHVSAPLGEPCSSQHNRHHSLSPSQEPPFGIPITLLRHSSPSHCQPPEPLAAQGHQMEVPQDSVTIGAPVDKNAPTVAGAFGPSSSSCVETECSPFPKSDIDAAVDDFDMNDEWGLGDDEASALNQDPEIDDVEEIDIGEFKIPDDACPLCSMQFADCSLQVGGMAIHGE</sequence>
<dbReference type="InParanoid" id="A0A165SJX3"/>
<feature type="compositionally biased region" description="Basic and acidic residues" evidence="1">
    <location>
        <begin position="101"/>
        <end position="112"/>
    </location>
</feature>
<feature type="region of interest" description="Disordered" evidence="1">
    <location>
        <begin position="66"/>
        <end position="158"/>
    </location>
</feature>
<accession>A0A165SJX3</accession>
<evidence type="ECO:0000256" key="1">
    <source>
        <dbReference type="SAM" id="MobiDB-lite"/>
    </source>
</evidence>
<reference evidence="2 3" key="1">
    <citation type="journal article" date="2016" name="Mol. Biol. Evol.">
        <title>Comparative Genomics of Early-Diverging Mushroom-Forming Fungi Provides Insights into the Origins of Lignocellulose Decay Capabilities.</title>
        <authorList>
            <person name="Nagy L.G."/>
            <person name="Riley R."/>
            <person name="Tritt A."/>
            <person name="Adam C."/>
            <person name="Daum C."/>
            <person name="Floudas D."/>
            <person name="Sun H."/>
            <person name="Yadav J.S."/>
            <person name="Pangilinan J."/>
            <person name="Larsson K.H."/>
            <person name="Matsuura K."/>
            <person name="Barry K."/>
            <person name="Labutti K."/>
            <person name="Kuo R."/>
            <person name="Ohm R.A."/>
            <person name="Bhattacharya S.S."/>
            <person name="Shirouzu T."/>
            <person name="Yoshinaga Y."/>
            <person name="Martin F.M."/>
            <person name="Grigoriev I.V."/>
            <person name="Hibbett D.S."/>
        </authorList>
    </citation>
    <scope>NUCLEOTIDE SEQUENCE [LARGE SCALE GENOMIC DNA]</scope>
    <source>
        <strain evidence="2 3">HHB14362 ss-1</strain>
    </source>
</reference>
<protein>
    <submittedName>
        <fullName evidence="2">Uncharacterized protein</fullName>
    </submittedName>
</protein>
<proteinExistence type="predicted"/>
<dbReference type="AlphaFoldDB" id="A0A165SJX3"/>
<dbReference type="Proteomes" id="UP000076761">
    <property type="component" value="Unassembled WGS sequence"/>
</dbReference>
<dbReference type="STRING" id="1314782.A0A165SJX3"/>
<organism evidence="2 3">
    <name type="scientific">Neolentinus lepideus HHB14362 ss-1</name>
    <dbReference type="NCBI Taxonomy" id="1314782"/>
    <lineage>
        <taxon>Eukaryota</taxon>
        <taxon>Fungi</taxon>
        <taxon>Dikarya</taxon>
        <taxon>Basidiomycota</taxon>
        <taxon>Agaricomycotina</taxon>
        <taxon>Agaricomycetes</taxon>
        <taxon>Gloeophyllales</taxon>
        <taxon>Gloeophyllaceae</taxon>
        <taxon>Neolentinus</taxon>
    </lineage>
</organism>
<evidence type="ECO:0000313" key="2">
    <source>
        <dbReference type="EMBL" id="KZT25276.1"/>
    </source>
</evidence>
<keyword evidence="3" id="KW-1185">Reference proteome</keyword>
<gene>
    <name evidence="2" type="ORF">NEOLEDRAFT_377623</name>
</gene>
<evidence type="ECO:0000313" key="3">
    <source>
        <dbReference type="Proteomes" id="UP000076761"/>
    </source>
</evidence>
<dbReference type="EMBL" id="KV425573">
    <property type="protein sequence ID" value="KZT25276.1"/>
    <property type="molecule type" value="Genomic_DNA"/>
</dbReference>